<dbReference type="Gene3D" id="3.40.50.2000">
    <property type="entry name" value="Glycogen Phosphorylase B"/>
    <property type="match status" value="2"/>
</dbReference>
<comment type="caution">
    <text evidence="2">The sequence shown here is derived from an EMBL/GenBank/DDBJ whole genome shotgun (WGS) entry which is preliminary data.</text>
</comment>
<gene>
    <name evidence="2" type="ORF">MAE30S32_04670</name>
</gene>
<organism evidence="2 3">
    <name type="scientific">Microcystis aeruginosa 11-30S32</name>
    <dbReference type="NCBI Taxonomy" id="2358142"/>
    <lineage>
        <taxon>Bacteria</taxon>
        <taxon>Bacillati</taxon>
        <taxon>Cyanobacteriota</taxon>
        <taxon>Cyanophyceae</taxon>
        <taxon>Oscillatoriophycideae</taxon>
        <taxon>Chroococcales</taxon>
        <taxon>Microcystaceae</taxon>
        <taxon>Microcystis</taxon>
    </lineage>
</organism>
<dbReference type="GO" id="GO:0016757">
    <property type="term" value="F:glycosyltransferase activity"/>
    <property type="evidence" value="ECO:0007669"/>
    <property type="project" value="InterPro"/>
</dbReference>
<evidence type="ECO:0000313" key="2">
    <source>
        <dbReference type="EMBL" id="GCA91815.1"/>
    </source>
</evidence>
<evidence type="ECO:0000259" key="1">
    <source>
        <dbReference type="Pfam" id="PF00534"/>
    </source>
</evidence>
<evidence type="ECO:0000313" key="3">
    <source>
        <dbReference type="Proteomes" id="UP000321223"/>
    </source>
</evidence>
<protein>
    <recommendedName>
        <fullName evidence="1">Glycosyl transferase family 1 domain-containing protein</fullName>
    </recommendedName>
</protein>
<dbReference type="Proteomes" id="UP000321223">
    <property type="component" value="Unassembled WGS sequence"/>
</dbReference>
<accession>A0A510PDI9</accession>
<dbReference type="SUPFAM" id="SSF53756">
    <property type="entry name" value="UDP-Glycosyltransferase/glycogen phosphorylase"/>
    <property type="match status" value="1"/>
</dbReference>
<dbReference type="EMBL" id="BHVU01000014">
    <property type="protein sequence ID" value="GCA91815.1"/>
    <property type="molecule type" value="Genomic_DNA"/>
</dbReference>
<dbReference type="InterPro" id="IPR001296">
    <property type="entry name" value="Glyco_trans_1"/>
</dbReference>
<sequence length="375" mass="42965">MNNIFINFCPRLHPDHGGTYTAASLFRRALESYFIDLQMPGYDSPSEADYTVSGSINPFTALIKSSFPSFFSFIPEKVQEKTSGVIVHGAFLAHFSYAYQLSRHLKVPLYLVPHGTTDPYVFSYGKLKKRIWLELIGKPATHQAKKIIFSTSLERDKSILPLAKNKGNICPFSVEPPQDIERISCRRWLREQLGLSDEDKIILYFGKYDKFKHPLETLRSFVKVKPKNWNFLIMGYGQDESLKEKIVSYSSLPNVFIHSPVFDQDKWKFLSGSDLFVLFSHRENFGFSVAEAAAVGLPVYISTGVDIYPFFENERERLVFDISTEQDIEKALSTLDKISDDNLECLGHFCREIALKNFSFEQFSQSLKNILIPNV</sequence>
<dbReference type="PANTHER" id="PTHR12526:SF630">
    <property type="entry name" value="GLYCOSYLTRANSFERASE"/>
    <property type="match status" value="1"/>
</dbReference>
<feature type="domain" description="Glycosyl transferase family 1" evidence="1">
    <location>
        <begin position="189"/>
        <end position="334"/>
    </location>
</feature>
<dbReference type="PANTHER" id="PTHR12526">
    <property type="entry name" value="GLYCOSYLTRANSFERASE"/>
    <property type="match status" value="1"/>
</dbReference>
<name>A0A510PDI9_MICAE</name>
<reference evidence="2 3" key="1">
    <citation type="journal article" date="2019" name="Appl. Environ. Microbiol.">
        <title>Co-occurrence of broad and narrow host-range viruses infecting the toxic bloom-forming cyanobacterium Microcystis aeruginosa.</title>
        <authorList>
            <person name="Morimoto D."/>
            <person name="Tominaga K."/>
            <person name="Nishimura Y."/>
            <person name="Yoshida N."/>
            <person name="Kimura S."/>
            <person name="Sako Y."/>
            <person name="Yoshida T."/>
        </authorList>
    </citation>
    <scope>NUCLEOTIDE SEQUENCE [LARGE SCALE GENOMIC DNA]</scope>
    <source>
        <strain evidence="2 3">11-30S32</strain>
    </source>
</reference>
<dbReference type="AlphaFoldDB" id="A0A510PDI9"/>
<dbReference type="Pfam" id="PF00534">
    <property type="entry name" value="Glycos_transf_1"/>
    <property type="match status" value="1"/>
</dbReference>
<dbReference type="RefSeq" id="WP_147068947.1">
    <property type="nucleotide sequence ID" value="NZ_BHVU01000014.1"/>
</dbReference>
<proteinExistence type="predicted"/>